<evidence type="ECO:0000256" key="3">
    <source>
        <dbReference type="ARBA" id="ARBA00022525"/>
    </source>
</evidence>
<evidence type="ECO:0000256" key="4">
    <source>
        <dbReference type="ARBA" id="ARBA00022729"/>
    </source>
</evidence>
<feature type="region of interest" description="Disordered" evidence="6">
    <location>
        <begin position="38"/>
        <end position="77"/>
    </location>
</feature>
<organism evidence="7 8">
    <name type="scientific">Enhygromyxa salina</name>
    <dbReference type="NCBI Taxonomy" id="215803"/>
    <lineage>
        <taxon>Bacteria</taxon>
        <taxon>Pseudomonadati</taxon>
        <taxon>Myxococcota</taxon>
        <taxon>Polyangia</taxon>
        <taxon>Nannocystales</taxon>
        <taxon>Nannocystaceae</taxon>
        <taxon>Enhygromyxa</taxon>
    </lineage>
</organism>
<dbReference type="InterPro" id="IPR032675">
    <property type="entry name" value="LRR_dom_sf"/>
</dbReference>
<protein>
    <recommendedName>
        <fullName evidence="9">Internalin-A</fullName>
    </recommendedName>
</protein>
<sequence length="399" mass="41878">MLCWAVVAGLPTSRRARTLLMGPLVLLFASCEGRTLPPQDDGIGFGEDELGDGDGDPDSGDGDGEPDSDDDGNIVDTGSAPCVSVVSDLMISDDTAPQSVDCVEQVLGDLTIGPTTQLISLDMLANLREVGGTIYVSGNFSLTSLEGLEQLERVDWLHVRRNDNLGDLHGLESLATVDHITISKNAGMTSLAGLPDHIAPTALEVADNDLLPSLDGLPLFSLPTTGNAIAIEIEDNSSLVDLSGLSDCCASQHASVLIDGNQALTDLDGLEGFLRLESLRLYDNLNLASLDGLENLIDVQTLAVKYDHCQQNAQASLVDLSQATSLASVNVLELEWIGSLTSLDGLEALTELSKLVVRNNASLPWADVLALESATEPGIVEICGGVGGPECSNTPCPMF</sequence>
<evidence type="ECO:0000313" key="8">
    <source>
        <dbReference type="Proteomes" id="UP000238823"/>
    </source>
</evidence>
<comment type="caution">
    <text evidence="7">The sequence shown here is derived from an EMBL/GenBank/DDBJ whole genome shotgun (WGS) entry which is preliminary data.</text>
</comment>
<comment type="subcellular location">
    <subcellularLocation>
        <location evidence="1">Secreted</location>
        <location evidence="1">Cell wall</location>
    </subcellularLocation>
</comment>
<dbReference type="AlphaFoldDB" id="A0A2S9Y7Z2"/>
<gene>
    <name evidence="7" type="ORF">ENSA7_57410</name>
</gene>
<evidence type="ECO:0000256" key="2">
    <source>
        <dbReference type="ARBA" id="ARBA00022512"/>
    </source>
</evidence>
<feature type="compositionally biased region" description="Acidic residues" evidence="6">
    <location>
        <begin position="46"/>
        <end position="73"/>
    </location>
</feature>
<dbReference type="GO" id="GO:0030313">
    <property type="term" value="C:cell envelope"/>
    <property type="evidence" value="ECO:0007669"/>
    <property type="project" value="UniProtKB-SubCell"/>
</dbReference>
<dbReference type="Gene3D" id="3.80.20.20">
    <property type="entry name" value="Receptor L-domain"/>
    <property type="match status" value="1"/>
</dbReference>
<evidence type="ECO:0000313" key="7">
    <source>
        <dbReference type="EMBL" id="PRQ01136.1"/>
    </source>
</evidence>
<keyword evidence="2" id="KW-0134">Cell wall</keyword>
<dbReference type="Proteomes" id="UP000238823">
    <property type="component" value="Unassembled WGS sequence"/>
</dbReference>
<dbReference type="InterPro" id="IPR051648">
    <property type="entry name" value="CWI-Assembly_Regulator"/>
</dbReference>
<name>A0A2S9Y7Z2_9BACT</name>
<evidence type="ECO:0008006" key="9">
    <source>
        <dbReference type="Google" id="ProtNLM"/>
    </source>
</evidence>
<evidence type="ECO:0000256" key="6">
    <source>
        <dbReference type="SAM" id="MobiDB-lite"/>
    </source>
</evidence>
<dbReference type="SUPFAM" id="SSF52058">
    <property type="entry name" value="L domain-like"/>
    <property type="match status" value="2"/>
</dbReference>
<dbReference type="EMBL" id="PVNL01000117">
    <property type="protein sequence ID" value="PRQ01136.1"/>
    <property type="molecule type" value="Genomic_DNA"/>
</dbReference>
<dbReference type="PANTHER" id="PTHR31018">
    <property type="entry name" value="SPORULATION-SPECIFIC PROTEIN-RELATED"/>
    <property type="match status" value="1"/>
</dbReference>
<proteinExistence type="predicted"/>
<evidence type="ECO:0000256" key="5">
    <source>
        <dbReference type="ARBA" id="ARBA00023180"/>
    </source>
</evidence>
<dbReference type="Gene3D" id="3.80.10.10">
    <property type="entry name" value="Ribonuclease Inhibitor"/>
    <property type="match status" value="1"/>
</dbReference>
<reference evidence="7 8" key="1">
    <citation type="submission" date="2018-03" db="EMBL/GenBank/DDBJ databases">
        <title>Draft Genome Sequences of the Obligatory Marine Myxobacteria Enhygromyxa salina SWB007.</title>
        <authorList>
            <person name="Poehlein A."/>
            <person name="Moghaddam J.A."/>
            <person name="Harms H."/>
            <person name="Alanjari M."/>
            <person name="Koenig G.M."/>
            <person name="Daniel R."/>
            <person name="Schaeberle T.F."/>
        </authorList>
    </citation>
    <scope>NUCLEOTIDE SEQUENCE [LARGE SCALE GENOMIC DNA]</scope>
    <source>
        <strain evidence="7 8">SWB007</strain>
    </source>
</reference>
<keyword evidence="4" id="KW-0732">Signal</keyword>
<keyword evidence="3" id="KW-0964">Secreted</keyword>
<keyword evidence="5" id="KW-0325">Glycoprotein</keyword>
<evidence type="ECO:0000256" key="1">
    <source>
        <dbReference type="ARBA" id="ARBA00004191"/>
    </source>
</evidence>
<accession>A0A2S9Y7Z2</accession>
<dbReference type="PANTHER" id="PTHR31018:SF3">
    <property type="entry name" value="RECEPTOR PROTEIN-TYROSINE KINASE"/>
    <property type="match status" value="1"/>
</dbReference>
<dbReference type="InterPro" id="IPR036941">
    <property type="entry name" value="Rcpt_L-dom_sf"/>
</dbReference>